<keyword evidence="3" id="KW-0418">Kinase</keyword>
<reference evidence="3" key="1">
    <citation type="submission" date="2019-12" db="EMBL/GenBank/DDBJ databases">
        <authorList>
            <person name="Scholes J."/>
        </authorList>
    </citation>
    <scope>NUCLEOTIDE SEQUENCE</scope>
</reference>
<gene>
    <name evidence="3" type="ORF">SHERM_14238</name>
</gene>
<comment type="caution">
    <text evidence="3">The sequence shown here is derived from an EMBL/GenBank/DDBJ whole genome shotgun (WGS) entry which is preliminary data.</text>
</comment>
<dbReference type="SUPFAM" id="SSF56672">
    <property type="entry name" value="DNA/RNA polymerases"/>
    <property type="match status" value="1"/>
</dbReference>
<sequence length="227" mass="25930">MLEIGYSRCNADHCCYVKKFGNSFIILLLYVDDMLIAGSDVKEIERLKDQLSKRFDMKDLGEARQILGMKITRDRNAGSDHDKRRSTTGYVFTYGGTAVSWISKLQKIVTLSTTEAEYVAVTEAAKELVWLQNFLNELGRPQEDLALYSDSQSAIHLAKNPAFHSRTKHIEVKYHFIRQLLEKKMLQLKKRAMASPWREARRGGALSPQTLEARRGSKRRRLGCSAT</sequence>
<evidence type="ECO:0000313" key="4">
    <source>
        <dbReference type="Proteomes" id="UP001153555"/>
    </source>
</evidence>
<organism evidence="3 4">
    <name type="scientific">Striga hermonthica</name>
    <name type="common">Purple witchweed</name>
    <name type="synonym">Buchnera hermonthica</name>
    <dbReference type="NCBI Taxonomy" id="68872"/>
    <lineage>
        <taxon>Eukaryota</taxon>
        <taxon>Viridiplantae</taxon>
        <taxon>Streptophyta</taxon>
        <taxon>Embryophyta</taxon>
        <taxon>Tracheophyta</taxon>
        <taxon>Spermatophyta</taxon>
        <taxon>Magnoliopsida</taxon>
        <taxon>eudicotyledons</taxon>
        <taxon>Gunneridae</taxon>
        <taxon>Pentapetalae</taxon>
        <taxon>asterids</taxon>
        <taxon>lamiids</taxon>
        <taxon>Lamiales</taxon>
        <taxon>Orobanchaceae</taxon>
        <taxon>Buchnereae</taxon>
        <taxon>Striga</taxon>
    </lineage>
</organism>
<dbReference type="InterPro" id="IPR036397">
    <property type="entry name" value="RNaseH_sf"/>
</dbReference>
<evidence type="ECO:0000259" key="2">
    <source>
        <dbReference type="Pfam" id="PF07727"/>
    </source>
</evidence>
<dbReference type="Proteomes" id="UP001153555">
    <property type="component" value="Unassembled WGS sequence"/>
</dbReference>
<dbReference type="InterPro" id="IPR013103">
    <property type="entry name" value="RVT_2"/>
</dbReference>
<dbReference type="PANTHER" id="PTHR11439">
    <property type="entry name" value="GAG-POL-RELATED RETROTRANSPOSON"/>
    <property type="match status" value="1"/>
</dbReference>
<dbReference type="EMBL" id="CACSLK010012206">
    <property type="protein sequence ID" value="CAA0813897.1"/>
    <property type="molecule type" value="Genomic_DNA"/>
</dbReference>
<dbReference type="OrthoDB" id="1935999at2759"/>
<dbReference type="AlphaFoldDB" id="A0A9N7R617"/>
<dbReference type="Gene3D" id="3.30.420.10">
    <property type="entry name" value="Ribonuclease H-like superfamily/Ribonuclease H"/>
    <property type="match status" value="1"/>
</dbReference>
<dbReference type="PANTHER" id="PTHR11439:SF467">
    <property type="entry name" value="INTEGRASE CATALYTIC DOMAIN-CONTAINING PROTEIN"/>
    <property type="match status" value="1"/>
</dbReference>
<dbReference type="GO" id="GO:0016301">
    <property type="term" value="F:kinase activity"/>
    <property type="evidence" value="ECO:0007669"/>
    <property type="project" value="UniProtKB-KW"/>
</dbReference>
<name>A0A9N7R617_STRHE</name>
<evidence type="ECO:0000313" key="3">
    <source>
        <dbReference type="EMBL" id="CAA0813897.1"/>
    </source>
</evidence>
<protein>
    <submittedName>
        <fullName evidence="3">Cysteine-rich RLK (RECEPTOR-like protein kinase) 8</fullName>
    </submittedName>
</protein>
<dbReference type="CDD" id="cd09272">
    <property type="entry name" value="RNase_HI_RT_Ty1"/>
    <property type="match status" value="1"/>
</dbReference>
<feature type="region of interest" description="Disordered" evidence="1">
    <location>
        <begin position="199"/>
        <end position="227"/>
    </location>
</feature>
<keyword evidence="4" id="KW-1185">Reference proteome</keyword>
<accession>A0A9N7R617</accession>
<proteinExistence type="predicted"/>
<feature type="domain" description="Reverse transcriptase Ty1/copia-type" evidence="2">
    <location>
        <begin position="3"/>
        <end position="76"/>
    </location>
</feature>
<dbReference type="Pfam" id="PF07727">
    <property type="entry name" value="RVT_2"/>
    <property type="match status" value="1"/>
</dbReference>
<evidence type="ECO:0000256" key="1">
    <source>
        <dbReference type="SAM" id="MobiDB-lite"/>
    </source>
</evidence>
<keyword evidence="3" id="KW-0808">Transferase</keyword>
<feature type="compositionally biased region" description="Basic residues" evidence="1">
    <location>
        <begin position="216"/>
        <end position="227"/>
    </location>
</feature>
<dbReference type="InterPro" id="IPR043502">
    <property type="entry name" value="DNA/RNA_pol_sf"/>
</dbReference>
<dbReference type="GO" id="GO:0003676">
    <property type="term" value="F:nucleic acid binding"/>
    <property type="evidence" value="ECO:0007669"/>
    <property type="project" value="InterPro"/>
</dbReference>